<evidence type="ECO:0000313" key="8">
    <source>
        <dbReference type="EMBL" id="UJO12383.1"/>
    </source>
</evidence>
<dbReference type="RefSeq" id="XP_047756749.1">
    <property type="nucleotide sequence ID" value="XM_047901116.1"/>
</dbReference>
<evidence type="ECO:0000256" key="2">
    <source>
        <dbReference type="ARBA" id="ARBA00007456"/>
    </source>
</evidence>
<accession>A0A9Q8L8Y8</accession>
<keyword evidence="3" id="KW-0964">Secreted</keyword>
<dbReference type="KEGG" id="ffu:CLAFUR5_01968"/>
<feature type="domain" description="Cupin type-1" evidence="7">
    <location>
        <begin position="100"/>
        <end position="242"/>
    </location>
</feature>
<keyword evidence="5" id="KW-0464">Manganese</keyword>
<dbReference type="SMART" id="SM00835">
    <property type="entry name" value="Cupin_1"/>
    <property type="match status" value="1"/>
</dbReference>
<keyword evidence="9" id="KW-1185">Reference proteome</keyword>
<dbReference type="PANTHER" id="PTHR31238">
    <property type="entry name" value="GERMIN-LIKE PROTEIN SUBFAMILY 3 MEMBER 3"/>
    <property type="match status" value="1"/>
</dbReference>
<proteinExistence type="inferred from homology"/>
<feature type="signal peptide" evidence="6">
    <location>
        <begin position="1"/>
        <end position="21"/>
    </location>
</feature>
<dbReference type="OMA" id="MAFIEPC"/>
<dbReference type="GO" id="GO:0005576">
    <property type="term" value="C:extracellular region"/>
    <property type="evidence" value="ECO:0007669"/>
    <property type="project" value="UniProtKB-SubCell"/>
</dbReference>
<keyword evidence="6" id="KW-0732">Signal</keyword>
<gene>
    <name evidence="8" type="ORF">CLAFUR5_01968</name>
</gene>
<evidence type="ECO:0000313" key="9">
    <source>
        <dbReference type="Proteomes" id="UP000756132"/>
    </source>
</evidence>
<dbReference type="Pfam" id="PF00190">
    <property type="entry name" value="Cupin_1"/>
    <property type="match status" value="1"/>
</dbReference>
<evidence type="ECO:0000256" key="1">
    <source>
        <dbReference type="ARBA" id="ARBA00004613"/>
    </source>
</evidence>
<dbReference type="AlphaFoldDB" id="A0A9Q8L8Y8"/>
<evidence type="ECO:0000259" key="7">
    <source>
        <dbReference type="SMART" id="SM00835"/>
    </source>
</evidence>
<dbReference type="Gene3D" id="2.60.120.10">
    <property type="entry name" value="Jelly Rolls"/>
    <property type="match status" value="1"/>
</dbReference>
<evidence type="ECO:0000256" key="4">
    <source>
        <dbReference type="ARBA" id="ARBA00022723"/>
    </source>
</evidence>
<dbReference type="OrthoDB" id="1921208at2759"/>
<dbReference type="GO" id="GO:0030145">
    <property type="term" value="F:manganese ion binding"/>
    <property type="evidence" value="ECO:0007669"/>
    <property type="project" value="InterPro"/>
</dbReference>
<dbReference type="CDD" id="cd02241">
    <property type="entry name" value="cupin_OxOx"/>
    <property type="match status" value="1"/>
</dbReference>
<dbReference type="Proteomes" id="UP000756132">
    <property type="component" value="Chromosome 1"/>
</dbReference>
<feature type="chain" id="PRO_5040216902" evidence="6">
    <location>
        <begin position="22"/>
        <end position="288"/>
    </location>
</feature>
<dbReference type="InterPro" id="IPR011051">
    <property type="entry name" value="RmlC_Cupin_sf"/>
</dbReference>
<protein>
    <submittedName>
        <fullName evidence="8">Spherulin-1A</fullName>
    </submittedName>
</protein>
<reference evidence="8" key="1">
    <citation type="submission" date="2021-12" db="EMBL/GenBank/DDBJ databases">
        <authorList>
            <person name="Zaccaron A."/>
            <person name="Stergiopoulos I."/>
        </authorList>
    </citation>
    <scope>NUCLEOTIDE SEQUENCE</scope>
    <source>
        <strain evidence="8">Race5_Kim</strain>
    </source>
</reference>
<sequence>MAPTLSKNLLASLCAASSVAAVPQGSSPSSTFIVPNITAPATATPPASSAAAAASVSRVALAQEVKAEISNVRAFNALLTVDGAGQQLLEGDALRKRVVFDFGARAAVAGTGGRNVQADGATFPILVNENLAVATFFLNPCGLNSPHTHPRGSEFVTVVQGSVQTGFMLENGFLASSAQGRQTTRVSATLGPFQGTVFPIGSIHYQFNDNCEPASFISSFNSADPGTSQIAQNFLFHDENIVNITLGEVQSIDGTNIEEFRSSILANLVLAVDECLARCNGNGGGDDY</sequence>
<comment type="subcellular location">
    <subcellularLocation>
        <location evidence="1">Secreted</location>
    </subcellularLocation>
</comment>
<dbReference type="InterPro" id="IPR001929">
    <property type="entry name" value="Germin"/>
</dbReference>
<dbReference type="InterPro" id="IPR014710">
    <property type="entry name" value="RmlC-like_jellyroll"/>
</dbReference>
<dbReference type="SUPFAM" id="SSF51182">
    <property type="entry name" value="RmlC-like cupins"/>
    <property type="match status" value="1"/>
</dbReference>
<reference evidence="8" key="2">
    <citation type="journal article" date="2022" name="Microb. Genom.">
        <title>A chromosome-scale genome assembly of the tomato pathogen Cladosporium fulvum reveals a compartmentalized genome architecture and the presence of a dispensable chromosome.</title>
        <authorList>
            <person name="Zaccaron A.Z."/>
            <person name="Chen L.H."/>
            <person name="Samaras A."/>
            <person name="Stergiopoulos I."/>
        </authorList>
    </citation>
    <scope>NUCLEOTIDE SEQUENCE</scope>
    <source>
        <strain evidence="8">Race5_Kim</strain>
    </source>
</reference>
<dbReference type="GeneID" id="71981846"/>
<keyword evidence="4" id="KW-0479">Metal-binding</keyword>
<evidence type="ECO:0000256" key="3">
    <source>
        <dbReference type="ARBA" id="ARBA00022525"/>
    </source>
</evidence>
<dbReference type="InterPro" id="IPR006045">
    <property type="entry name" value="Cupin_1"/>
</dbReference>
<organism evidence="8 9">
    <name type="scientific">Passalora fulva</name>
    <name type="common">Tomato leaf mold</name>
    <name type="synonym">Cladosporium fulvum</name>
    <dbReference type="NCBI Taxonomy" id="5499"/>
    <lineage>
        <taxon>Eukaryota</taxon>
        <taxon>Fungi</taxon>
        <taxon>Dikarya</taxon>
        <taxon>Ascomycota</taxon>
        <taxon>Pezizomycotina</taxon>
        <taxon>Dothideomycetes</taxon>
        <taxon>Dothideomycetidae</taxon>
        <taxon>Mycosphaerellales</taxon>
        <taxon>Mycosphaerellaceae</taxon>
        <taxon>Fulvia</taxon>
    </lineage>
</organism>
<dbReference type="EMBL" id="CP090163">
    <property type="protein sequence ID" value="UJO12383.1"/>
    <property type="molecule type" value="Genomic_DNA"/>
</dbReference>
<evidence type="ECO:0000256" key="5">
    <source>
        <dbReference type="ARBA" id="ARBA00023211"/>
    </source>
</evidence>
<evidence type="ECO:0000256" key="6">
    <source>
        <dbReference type="SAM" id="SignalP"/>
    </source>
</evidence>
<dbReference type="PRINTS" id="PR00325">
    <property type="entry name" value="GERMIN"/>
</dbReference>
<comment type="similarity">
    <text evidence="2">Belongs to the germin family.</text>
</comment>
<name>A0A9Q8L8Y8_PASFU</name>